<evidence type="ECO:0000256" key="4">
    <source>
        <dbReference type="ARBA" id="ARBA00022801"/>
    </source>
</evidence>
<dbReference type="InterPro" id="IPR002729">
    <property type="entry name" value="CRISPR-assoc_Cas1"/>
</dbReference>
<dbReference type="PANTHER" id="PTHR34353:SF2">
    <property type="entry name" value="CRISPR-ASSOCIATED ENDONUCLEASE CAS1 1"/>
    <property type="match status" value="1"/>
</dbReference>
<dbReference type="EC" id="3.1.-.-" evidence="10"/>
<keyword evidence="3 10" id="KW-0255">Endonuclease</keyword>
<sequence length="309" mass="35519">MNNIIHQLGENAMGWRTLIITKHSKVSFAAGQVLVKTVNETYQIPLSDINILLIESTQAVLTSFVVQKLIKNDVRIIFCDENYLPVGEIAGYYSHNKRVRNLEQQVNWSQARKEQLWQRLITLKMLGQQQVLAELGLDKDDALTPHILQVLVGDSSNREAVVARLYFTRLFGKGFSRRDDSNPINAHLNYGYQIILAATAREIQAAGYLTEFGIHHQSYENALNLASDMMEPLRPIIDRVTWRFIKRAELDFSPERRLELVDVLNFNVRFKGHETLVTGVISEVLRDSLQFLNYRGDDQPTLPEWKLEI</sequence>
<evidence type="ECO:0000256" key="3">
    <source>
        <dbReference type="ARBA" id="ARBA00022759"/>
    </source>
</evidence>
<evidence type="ECO:0000256" key="6">
    <source>
        <dbReference type="ARBA" id="ARBA00023118"/>
    </source>
</evidence>
<evidence type="ECO:0000256" key="7">
    <source>
        <dbReference type="ARBA" id="ARBA00023125"/>
    </source>
</evidence>
<evidence type="ECO:0000256" key="9">
    <source>
        <dbReference type="ARBA" id="ARBA00038592"/>
    </source>
</evidence>
<feature type="binding site" evidence="10">
    <location>
        <position position="159"/>
    </location>
    <ligand>
        <name>Mn(2+)</name>
        <dbReference type="ChEBI" id="CHEBI:29035"/>
    </ligand>
</feature>
<dbReference type="InterPro" id="IPR050646">
    <property type="entry name" value="Cas1"/>
</dbReference>
<evidence type="ECO:0000256" key="2">
    <source>
        <dbReference type="ARBA" id="ARBA00022723"/>
    </source>
</evidence>
<dbReference type="NCBIfam" id="TIGR03639">
    <property type="entry name" value="cas1_NMENI"/>
    <property type="match status" value="1"/>
</dbReference>
<accession>A0ABN8BP76</accession>
<keyword evidence="8 10" id="KW-0464">Manganese</keyword>
<dbReference type="Pfam" id="PF01867">
    <property type="entry name" value="Cas_Cas1"/>
    <property type="match status" value="1"/>
</dbReference>
<comment type="similarity">
    <text evidence="10">Belongs to the CRISPR-associated endonuclease Cas1 family.</text>
</comment>
<proteinExistence type="inferred from homology"/>
<keyword evidence="6 10" id="KW-0051">Antiviral defense</keyword>
<feature type="binding site" evidence="10">
    <location>
        <position position="231"/>
    </location>
    <ligand>
        <name>Mn(2+)</name>
        <dbReference type="ChEBI" id="CHEBI:29035"/>
    </ligand>
</feature>
<dbReference type="RefSeq" id="WP_230098505.1">
    <property type="nucleotide sequence ID" value="NZ_CAKKNT010000008.1"/>
</dbReference>
<evidence type="ECO:0000313" key="11">
    <source>
        <dbReference type="EMBL" id="CAH0418416.1"/>
    </source>
</evidence>
<dbReference type="GO" id="GO:0004519">
    <property type="term" value="F:endonuclease activity"/>
    <property type="evidence" value="ECO:0007669"/>
    <property type="project" value="UniProtKB-KW"/>
</dbReference>
<dbReference type="Gene3D" id="1.20.120.920">
    <property type="entry name" value="CRISPR-associated endonuclease Cas1, C-terminal domain"/>
    <property type="match status" value="1"/>
</dbReference>
<dbReference type="GO" id="GO:0016787">
    <property type="term" value="F:hydrolase activity"/>
    <property type="evidence" value="ECO:0007669"/>
    <property type="project" value="UniProtKB-KW"/>
</dbReference>
<evidence type="ECO:0000256" key="10">
    <source>
        <dbReference type="HAMAP-Rule" id="MF_01470"/>
    </source>
</evidence>
<dbReference type="InterPro" id="IPR042206">
    <property type="entry name" value="CRISPR-assoc_Cas1_C"/>
</dbReference>
<dbReference type="Gene3D" id="3.100.10.20">
    <property type="entry name" value="CRISPR-associated endonuclease Cas1, N-terminal domain"/>
    <property type="match status" value="1"/>
</dbReference>
<evidence type="ECO:0000256" key="1">
    <source>
        <dbReference type="ARBA" id="ARBA00022722"/>
    </source>
</evidence>
<comment type="subunit">
    <text evidence="9 10">Homodimer, forms a heterotetramer with a Cas2 homodimer.</text>
</comment>
<protein>
    <recommendedName>
        <fullName evidence="10">CRISPR-associated endonuclease Cas1</fullName>
        <ecNumber evidence="10">3.1.-.-</ecNumber>
    </recommendedName>
</protein>
<evidence type="ECO:0000256" key="8">
    <source>
        <dbReference type="ARBA" id="ARBA00023211"/>
    </source>
</evidence>
<evidence type="ECO:0000256" key="5">
    <source>
        <dbReference type="ARBA" id="ARBA00022842"/>
    </source>
</evidence>
<reference evidence="11 12" key="1">
    <citation type="submission" date="2021-11" db="EMBL/GenBank/DDBJ databases">
        <authorList>
            <person name="Depoorter E."/>
        </authorList>
    </citation>
    <scope>NUCLEOTIDE SEQUENCE [LARGE SCALE GENOMIC DNA]</scope>
    <source>
        <strain evidence="11 12">LMG 24286</strain>
    </source>
</reference>
<keyword evidence="1 10" id="KW-0540">Nuclease</keyword>
<name>A0ABN8BP76_9LACO</name>
<dbReference type="InterPro" id="IPR042211">
    <property type="entry name" value="CRISPR-assoc_Cas1_N"/>
</dbReference>
<comment type="cofactor">
    <cofactor evidence="10">
        <name>Mg(2+)</name>
        <dbReference type="ChEBI" id="CHEBI:18420"/>
    </cofactor>
    <cofactor evidence="10">
        <name>Mn(2+)</name>
        <dbReference type="ChEBI" id="CHEBI:29035"/>
    </cofactor>
</comment>
<comment type="function">
    <text evidence="10">CRISPR (clustered regularly interspaced short palindromic repeat), is an adaptive immune system that provides protection against mobile genetic elements (viruses, transposable elements and conjugative plasmids). CRISPR clusters contain spacers, sequences complementary to antecedent mobile elements, and target invading nucleic acids. CRISPR clusters are transcribed and processed into CRISPR RNA (crRNA). Acts as a dsDNA endonuclease. Involved in the integration of spacer DNA into the CRISPR cassette.</text>
</comment>
<dbReference type="Proteomes" id="UP000789719">
    <property type="component" value="Unassembled WGS sequence"/>
</dbReference>
<keyword evidence="4 10" id="KW-0378">Hydrolase</keyword>
<gene>
    <name evidence="10 11" type="primary">cas1</name>
    <name evidence="11" type="ORF">WGH24286_00834</name>
</gene>
<dbReference type="InterPro" id="IPR019855">
    <property type="entry name" value="CRISPR-assoc_Cas1_NMENI"/>
</dbReference>
<keyword evidence="5 10" id="KW-0460">Magnesium</keyword>
<dbReference type="PANTHER" id="PTHR34353">
    <property type="entry name" value="CRISPR-ASSOCIATED ENDONUCLEASE CAS1 1"/>
    <property type="match status" value="1"/>
</dbReference>
<dbReference type="EMBL" id="CAKKNT010000008">
    <property type="protein sequence ID" value="CAH0418416.1"/>
    <property type="molecule type" value="Genomic_DNA"/>
</dbReference>
<comment type="caution">
    <text evidence="11">The sequence shown here is derived from an EMBL/GenBank/DDBJ whole genome shotgun (WGS) entry which is preliminary data.</text>
</comment>
<dbReference type="HAMAP" id="MF_01470">
    <property type="entry name" value="Cas1"/>
    <property type="match status" value="1"/>
</dbReference>
<keyword evidence="7 10" id="KW-0238">DNA-binding</keyword>
<keyword evidence="2 10" id="KW-0479">Metal-binding</keyword>
<feature type="binding site" evidence="10">
    <location>
        <position position="216"/>
    </location>
    <ligand>
        <name>Mn(2+)</name>
        <dbReference type="ChEBI" id="CHEBI:29035"/>
    </ligand>
</feature>
<organism evidence="11 12">
    <name type="scientific">Periweissella ghanensis</name>
    <dbReference type="NCBI Taxonomy" id="467997"/>
    <lineage>
        <taxon>Bacteria</taxon>
        <taxon>Bacillati</taxon>
        <taxon>Bacillota</taxon>
        <taxon>Bacilli</taxon>
        <taxon>Lactobacillales</taxon>
        <taxon>Lactobacillaceae</taxon>
        <taxon>Periweissella</taxon>
    </lineage>
</organism>
<keyword evidence="12" id="KW-1185">Reference proteome</keyword>
<dbReference type="NCBIfam" id="TIGR00287">
    <property type="entry name" value="cas1"/>
    <property type="match status" value="1"/>
</dbReference>
<evidence type="ECO:0000313" key="12">
    <source>
        <dbReference type="Proteomes" id="UP000789719"/>
    </source>
</evidence>